<evidence type="ECO:0000256" key="1">
    <source>
        <dbReference type="SAM" id="Phobius"/>
    </source>
</evidence>
<feature type="transmembrane region" description="Helical" evidence="1">
    <location>
        <begin position="141"/>
        <end position="164"/>
    </location>
</feature>
<dbReference type="RefSeq" id="WP_090501699.1">
    <property type="nucleotide sequence ID" value="NZ_FNCH01000013.1"/>
</dbReference>
<proteinExistence type="predicted"/>
<dbReference type="AlphaFoldDB" id="A0A1G7Y8J8"/>
<feature type="transmembrane region" description="Helical" evidence="1">
    <location>
        <begin position="333"/>
        <end position="364"/>
    </location>
</feature>
<feature type="transmembrane region" description="Helical" evidence="1">
    <location>
        <begin position="273"/>
        <end position="294"/>
    </location>
</feature>
<dbReference type="OrthoDB" id="628904at2"/>
<keyword evidence="1" id="KW-1133">Transmembrane helix</keyword>
<feature type="transmembrane region" description="Helical" evidence="1">
    <location>
        <begin position="300"/>
        <end position="321"/>
    </location>
</feature>
<name>A0A1G7Y8J8_9SPHI</name>
<organism evidence="2 3">
    <name type="scientific">Pedobacter terrae</name>
    <dbReference type="NCBI Taxonomy" id="405671"/>
    <lineage>
        <taxon>Bacteria</taxon>
        <taxon>Pseudomonadati</taxon>
        <taxon>Bacteroidota</taxon>
        <taxon>Sphingobacteriia</taxon>
        <taxon>Sphingobacteriales</taxon>
        <taxon>Sphingobacteriaceae</taxon>
        <taxon>Pedobacter</taxon>
    </lineage>
</organism>
<keyword evidence="3" id="KW-1185">Reference proteome</keyword>
<keyword evidence="1" id="KW-0812">Transmembrane</keyword>
<evidence type="ECO:0000313" key="3">
    <source>
        <dbReference type="Proteomes" id="UP000199643"/>
    </source>
</evidence>
<dbReference type="Proteomes" id="UP000199643">
    <property type="component" value="Unassembled WGS sequence"/>
</dbReference>
<feature type="transmembrane region" description="Helical" evidence="1">
    <location>
        <begin position="21"/>
        <end position="40"/>
    </location>
</feature>
<keyword evidence="1" id="KW-0472">Membrane</keyword>
<reference evidence="3" key="1">
    <citation type="submission" date="2016-10" db="EMBL/GenBank/DDBJ databases">
        <authorList>
            <person name="Varghese N."/>
            <person name="Submissions S."/>
        </authorList>
    </citation>
    <scope>NUCLEOTIDE SEQUENCE [LARGE SCALE GENOMIC DNA]</scope>
    <source>
        <strain evidence="3">DSM 17933</strain>
    </source>
</reference>
<dbReference type="STRING" id="405671.SAMN05421827_11328"/>
<evidence type="ECO:0000313" key="2">
    <source>
        <dbReference type="EMBL" id="SDG92719.1"/>
    </source>
</evidence>
<feature type="transmembrane region" description="Helical" evidence="1">
    <location>
        <begin position="52"/>
        <end position="74"/>
    </location>
</feature>
<gene>
    <name evidence="2" type="ORF">SAMN05421827_11328</name>
</gene>
<accession>A0A1G7Y8J8</accession>
<feature type="transmembrane region" description="Helical" evidence="1">
    <location>
        <begin position="233"/>
        <end position="252"/>
    </location>
</feature>
<feature type="transmembrane region" description="Helical" evidence="1">
    <location>
        <begin position="114"/>
        <end position="135"/>
    </location>
</feature>
<dbReference type="EMBL" id="FNCH01000013">
    <property type="protein sequence ID" value="SDG92719.1"/>
    <property type="molecule type" value="Genomic_DNA"/>
</dbReference>
<sequence>MFLLSNTALRKIFVDGFYRTHAGMLVFVFVMLISYCLFINTLGTVMPDQIDFWQFFFSVSLVSNPLMMTFYLIASSIYAYKSLKYVLSQLALPQHEFLYYSFNASSKKHQFKNWFAVQVYIFIPVLSYTLYAIIIGFIFGFYLISTVILLFQLLLIVVCAYICLNENNRLIEANKPSWLVRIARKWNKPIFLLYSFQVFNQSKLAYVLTKLLSWGLISSVFLVFTDLKHNDKLLMLITLCIVMAHVVLIYQEKIFNDRYLSFLPGFPFTKTKLFFSFGLNYFILLLPEICWLFTSYNILTAFELTAFAFSAVLLFRSLLLLNAIQIKGFLIRVFILFFVFYIVMMFGLGVMLIPVNTIAAWLLYRRNYLNDNGLGI</sequence>
<feature type="transmembrane region" description="Helical" evidence="1">
    <location>
        <begin position="204"/>
        <end position="227"/>
    </location>
</feature>
<protein>
    <submittedName>
        <fullName evidence="2">Uncharacterized protein</fullName>
    </submittedName>
</protein>